<comment type="caution">
    <text evidence="1">The sequence shown here is derived from an EMBL/GenBank/DDBJ whole genome shotgun (WGS) entry which is preliminary data.</text>
</comment>
<dbReference type="AlphaFoldDB" id="A0A921QXV3"/>
<dbReference type="EMBL" id="CM027684">
    <property type="protein sequence ID" value="KAG0528855.1"/>
    <property type="molecule type" value="Genomic_DNA"/>
</dbReference>
<sequence>MCMFGPEDELACAHVELLHPNARPEAPRLKSGIGDQNTTLLVPRFSTVNCFRVYAAYY</sequence>
<protein>
    <submittedName>
        <fullName evidence="1">Uncharacterized protein</fullName>
    </submittedName>
</protein>
<organism evidence="1 2">
    <name type="scientific">Sorghum bicolor</name>
    <name type="common">Sorghum</name>
    <name type="synonym">Sorghum vulgare</name>
    <dbReference type="NCBI Taxonomy" id="4558"/>
    <lineage>
        <taxon>Eukaryota</taxon>
        <taxon>Viridiplantae</taxon>
        <taxon>Streptophyta</taxon>
        <taxon>Embryophyta</taxon>
        <taxon>Tracheophyta</taxon>
        <taxon>Spermatophyta</taxon>
        <taxon>Magnoliopsida</taxon>
        <taxon>Liliopsida</taxon>
        <taxon>Poales</taxon>
        <taxon>Poaceae</taxon>
        <taxon>PACMAD clade</taxon>
        <taxon>Panicoideae</taxon>
        <taxon>Andropogonodae</taxon>
        <taxon>Andropogoneae</taxon>
        <taxon>Sorghinae</taxon>
        <taxon>Sorghum</taxon>
    </lineage>
</organism>
<accession>A0A921QXV3</accession>
<reference evidence="1" key="2">
    <citation type="submission" date="2020-10" db="EMBL/GenBank/DDBJ databases">
        <authorList>
            <person name="Cooper E.A."/>
            <person name="Brenton Z.W."/>
            <person name="Flinn B.S."/>
            <person name="Jenkins J."/>
            <person name="Shu S."/>
            <person name="Flowers D."/>
            <person name="Luo F."/>
            <person name="Wang Y."/>
            <person name="Xia P."/>
            <person name="Barry K."/>
            <person name="Daum C."/>
            <person name="Lipzen A."/>
            <person name="Yoshinaga Y."/>
            <person name="Schmutz J."/>
            <person name="Saski C."/>
            <person name="Vermerris W."/>
            <person name="Kresovich S."/>
        </authorList>
    </citation>
    <scope>NUCLEOTIDE SEQUENCE</scope>
</reference>
<evidence type="ECO:0000313" key="1">
    <source>
        <dbReference type="EMBL" id="KAG0528855.1"/>
    </source>
</evidence>
<reference evidence="1" key="1">
    <citation type="journal article" date="2019" name="BMC Genomics">
        <title>A new reference genome for Sorghum bicolor reveals high levels of sequence similarity between sweet and grain genotypes: implications for the genetics of sugar metabolism.</title>
        <authorList>
            <person name="Cooper E.A."/>
            <person name="Brenton Z.W."/>
            <person name="Flinn B.S."/>
            <person name="Jenkins J."/>
            <person name="Shu S."/>
            <person name="Flowers D."/>
            <person name="Luo F."/>
            <person name="Wang Y."/>
            <person name="Xia P."/>
            <person name="Barry K."/>
            <person name="Daum C."/>
            <person name="Lipzen A."/>
            <person name="Yoshinaga Y."/>
            <person name="Schmutz J."/>
            <person name="Saski C."/>
            <person name="Vermerris W."/>
            <person name="Kresovich S."/>
        </authorList>
    </citation>
    <scope>NUCLEOTIDE SEQUENCE</scope>
</reference>
<gene>
    <name evidence="1" type="ORF">BDA96_05G048500</name>
</gene>
<dbReference type="Proteomes" id="UP000807115">
    <property type="component" value="Chromosome 5"/>
</dbReference>
<name>A0A921QXV3_SORBI</name>
<proteinExistence type="predicted"/>
<evidence type="ECO:0000313" key="2">
    <source>
        <dbReference type="Proteomes" id="UP000807115"/>
    </source>
</evidence>